<feature type="signal peptide" evidence="1">
    <location>
        <begin position="1"/>
        <end position="19"/>
    </location>
</feature>
<dbReference type="PANTHER" id="PTHR40469">
    <property type="entry name" value="SECRETED GLYCOSYL HYDROLASE"/>
    <property type="match status" value="1"/>
</dbReference>
<feature type="chain" id="PRO_5037591342" evidence="1">
    <location>
        <begin position="20"/>
        <end position="245"/>
    </location>
</feature>
<name>A0A951IXK7_9BACT</name>
<proteinExistence type="predicted"/>
<dbReference type="InterPro" id="IPR029010">
    <property type="entry name" value="ThuA-like"/>
</dbReference>
<reference evidence="3 4" key="1">
    <citation type="journal article" date="2020" name="Syst. Appl. Microbiol.">
        <title>Arthrospiribacter ruber gen. nov., sp. nov., a novel bacterium isolated from Arthrospira cultures.</title>
        <authorList>
            <person name="Waleron M."/>
            <person name="Misztak A."/>
            <person name="Waleron M.M."/>
            <person name="Furmaniak M."/>
            <person name="Mrozik A."/>
            <person name="Waleron K."/>
        </authorList>
    </citation>
    <scope>NUCLEOTIDE SEQUENCE [LARGE SCALE GENOMIC DNA]</scope>
    <source>
        <strain evidence="3 4">DPMB0001</strain>
    </source>
</reference>
<keyword evidence="4" id="KW-1185">Reference proteome</keyword>
<evidence type="ECO:0000256" key="1">
    <source>
        <dbReference type="SAM" id="SignalP"/>
    </source>
</evidence>
<comment type="caution">
    <text evidence="3">The sequence shown here is derived from an EMBL/GenBank/DDBJ whole genome shotgun (WGS) entry which is preliminary data.</text>
</comment>
<feature type="domain" description="ThuA-like" evidence="2">
    <location>
        <begin position="21"/>
        <end position="241"/>
    </location>
</feature>
<evidence type="ECO:0000313" key="3">
    <source>
        <dbReference type="EMBL" id="MBW3468658.1"/>
    </source>
</evidence>
<protein>
    <submittedName>
        <fullName evidence="3">ThuA domain-containing protein</fullName>
    </submittedName>
</protein>
<dbReference type="PANTHER" id="PTHR40469:SF2">
    <property type="entry name" value="GALACTOSE-BINDING DOMAIN-LIKE SUPERFAMILY PROTEIN"/>
    <property type="match status" value="1"/>
</dbReference>
<organism evidence="3 4">
    <name type="scientific">Arthrospiribacter ruber</name>
    <dbReference type="NCBI Taxonomy" id="2487934"/>
    <lineage>
        <taxon>Bacteria</taxon>
        <taxon>Pseudomonadati</taxon>
        <taxon>Bacteroidota</taxon>
        <taxon>Cytophagia</taxon>
        <taxon>Cytophagales</taxon>
        <taxon>Cyclobacteriaceae</taxon>
        <taxon>Arthrospiribacter</taxon>
    </lineage>
</organism>
<dbReference type="AlphaFoldDB" id="A0A951IXK7"/>
<gene>
    <name evidence="3" type="ORF">EGN73_12660</name>
</gene>
<evidence type="ECO:0000259" key="2">
    <source>
        <dbReference type="Pfam" id="PF06283"/>
    </source>
</evidence>
<sequence length="245" mass="28474">MKKILLLFCLCLLSCTIQSQQVLIYTHNGEGYVHDNLTASTKALLKIGKENGLQMSVSDDPEFFTESKLKNLDLIIFNNTNNEAFYSDAQREAFRSFIENGGAFVGIHISTGSERNWPWFWKMQGGKFRSHPEFQAFDIHVIDDSHPSTAFLDKVWKWEDECYYFDHFNPAINILLAADLQTIEDDKKEDYPGTVFGEFTPLAWYHHFGKARIFYTALGHDIKHYQNSEFLKHLEEGIKWTLKNE</sequence>
<accession>A0A951IXK7</accession>
<dbReference type="Proteomes" id="UP000727490">
    <property type="component" value="Unassembled WGS sequence"/>
</dbReference>
<dbReference type="RefSeq" id="WP_219290308.1">
    <property type="nucleotide sequence ID" value="NZ_RPHB01000005.1"/>
</dbReference>
<keyword evidence="1" id="KW-0732">Signal</keyword>
<dbReference type="Pfam" id="PF06283">
    <property type="entry name" value="ThuA"/>
    <property type="match status" value="1"/>
</dbReference>
<evidence type="ECO:0000313" key="4">
    <source>
        <dbReference type="Proteomes" id="UP000727490"/>
    </source>
</evidence>
<dbReference type="EMBL" id="RPHB01000005">
    <property type="protein sequence ID" value="MBW3468658.1"/>
    <property type="molecule type" value="Genomic_DNA"/>
</dbReference>